<evidence type="ECO:0000313" key="3">
    <source>
        <dbReference type="Proteomes" id="UP000002358"/>
    </source>
</evidence>
<feature type="chain" id="PRO_5029456051" evidence="1">
    <location>
        <begin position="23"/>
        <end position="411"/>
    </location>
</feature>
<sequence length="411" mass="47695">MTAGTKLIGSLVLLNLLLATCSQEDRAFKNEWSGEVVRLKKSYHLQLSNNYPSSAWIFWRNDGKEDHPYLAVKRYSFDGAHYGTCEVPLNCSTYTLFYLTSLFSLDNDTEVCSLIKYQGSEIEYSGIYVINMTDCRLTSVESARDYHADYPIFAFDYHRSEFEVFHHADKRKQRLCDGDVCRQSFDLARSHMSRPEPFELSRRDRPHLFYVDSVGRRSSDDGYYFVIQYGRLYYGGMYVVSTSSSGESLGSLDIYEGQCEQCAKDVSFDHNLFGTCFVAEKHPATVKCRQIDPRMKVLMNRTYDFAHKVHHLSMHNVRDGGYVLLVRYCVNEDCKKIRSHVTKASLDGVDYGRHVEFRVEQDSDCEEYPYFSYKTTVGFFEQNGEVCMMYRCFKNQDNKLYASHNVDVMCL</sequence>
<keyword evidence="3" id="KW-1185">Reference proteome</keyword>
<feature type="signal peptide" evidence="1">
    <location>
        <begin position="1"/>
        <end position="22"/>
    </location>
</feature>
<name>A0A7M7IQM1_NASVI</name>
<evidence type="ECO:0000313" key="2">
    <source>
        <dbReference type="EnsemblMetazoa" id="XP_016839444"/>
    </source>
</evidence>
<dbReference type="Proteomes" id="UP000002358">
    <property type="component" value="Chromosome 1"/>
</dbReference>
<dbReference type="InParanoid" id="A0A7M7IQM1"/>
<keyword evidence="1" id="KW-0732">Signal</keyword>
<protein>
    <submittedName>
        <fullName evidence="2">Uncharacterized protein</fullName>
    </submittedName>
</protein>
<organism evidence="2 3">
    <name type="scientific">Nasonia vitripennis</name>
    <name type="common">Parasitic wasp</name>
    <dbReference type="NCBI Taxonomy" id="7425"/>
    <lineage>
        <taxon>Eukaryota</taxon>
        <taxon>Metazoa</taxon>
        <taxon>Ecdysozoa</taxon>
        <taxon>Arthropoda</taxon>
        <taxon>Hexapoda</taxon>
        <taxon>Insecta</taxon>
        <taxon>Pterygota</taxon>
        <taxon>Neoptera</taxon>
        <taxon>Endopterygota</taxon>
        <taxon>Hymenoptera</taxon>
        <taxon>Apocrita</taxon>
        <taxon>Proctotrupomorpha</taxon>
        <taxon>Chalcidoidea</taxon>
        <taxon>Pteromalidae</taxon>
        <taxon>Pteromalinae</taxon>
        <taxon>Nasonia</taxon>
    </lineage>
</organism>
<dbReference type="EnsemblMetazoa" id="XM_016983955">
    <property type="protein sequence ID" value="XP_016839444"/>
    <property type="gene ID" value="LOC107980893"/>
</dbReference>
<dbReference type="AlphaFoldDB" id="A0A7M7IQM1"/>
<reference evidence="2" key="1">
    <citation type="submission" date="2021-01" db="UniProtKB">
        <authorList>
            <consortium name="EnsemblMetazoa"/>
        </authorList>
    </citation>
    <scope>IDENTIFICATION</scope>
</reference>
<dbReference type="KEGG" id="nvi:107980893"/>
<evidence type="ECO:0000256" key="1">
    <source>
        <dbReference type="SAM" id="SignalP"/>
    </source>
</evidence>
<gene>
    <name evidence="2" type="primary">107980893</name>
</gene>
<accession>A0A7M7IQM1</accession>
<proteinExistence type="predicted"/>